<gene>
    <name evidence="8" type="ORF">PYX00_010509</name>
</gene>
<comment type="subcellular location">
    <subcellularLocation>
        <location evidence="1">Cytoplasm</location>
    </subcellularLocation>
</comment>
<dbReference type="GO" id="GO:0005737">
    <property type="term" value="C:cytoplasm"/>
    <property type="evidence" value="ECO:0007669"/>
    <property type="project" value="UniProtKB-SubCell"/>
</dbReference>
<sequence length="193" mass="22112">MKFQNPAQYSYPGAAQPIPPGATGVEPEVQQWFNAVDVDRSGKITPKELQNALVNAQGKNFNMTVCDLLIALFSKDHSGTVNVQEFQHLYKFVNQWLQTFRQYDRDQSGLIEEEEVALAFQQMGYRFSQQFIKFLIARADKATKKRMSVDQFILVCIQIQRFTESFRAKDHELKGVITITFEEFLEVALSCSA</sequence>
<evidence type="ECO:0000259" key="7">
    <source>
        <dbReference type="PROSITE" id="PS50222"/>
    </source>
</evidence>
<dbReference type="GO" id="GO:0005509">
    <property type="term" value="F:calcium ion binding"/>
    <property type="evidence" value="ECO:0007669"/>
    <property type="project" value="InterPro"/>
</dbReference>
<evidence type="ECO:0000256" key="6">
    <source>
        <dbReference type="SAM" id="MobiDB-lite"/>
    </source>
</evidence>
<dbReference type="PROSITE" id="PS00018">
    <property type="entry name" value="EF_HAND_1"/>
    <property type="match status" value="2"/>
</dbReference>
<evidence type="ECO:0000256" key="2">
    <source>
        <dbReference type="ARBA" id="ARBA00022490"/>
    </source>
</evidence>
<keyword evidence="3" id="KW-0479">Metal-binding</keyword>
<evidence type="ECO:0000256" key="5">
    <source>
        <dbReference type="ARBA" id="ARBA00022837"/>
    </source>
</evidence>
<dbReference type="PANTHER" id="PTHR46212">
    <property type="entry name" value="PEFLIN"/>
    <property type="match status" value="1"/>
</dbReference>
<accession>A0AAW2HG89</accession>
<dbReference type="SMART" id="SM00054">
    <property type="entry name" value="EFh"/>
    <property type="match status" value="3"/>
</dbReference>
<keyword evidence="4" id="KW-0677">Repeat</keyword>
<evidence type="ECO:0000256" key="4">
    <source>
        <dbReference type="ARBA" id="ARBA00022737"/>
    </source>
</evidence>
<dbReference type="InterPro" id="IPR018247">
    <property type="entry name" value="EF_Hand_1_Ca_BS"/>
</dbReference>
<name>A0AAW2HG89_9NEOP</name>
<dbReference type="EMBL" id="JARGDH010000005">
    <property type="protein sequence ID" value="KAL0268663.1"/>
    <property type="molecule type" value="Genomic_DNA"/>
</dbReference>
<proteinExistence type="predicted"/>
<dbReference type="InterPro" id="IPR011992">
    <property type="entry name" value="EF-hand-dom_pair"/>
</dbReference>
<dbReference type="PROSITE" id="PS50222">
    <property type="entry name" value="EF_HAND_2"/>
    <property type="match status" value="2"/>
</dbReference>
<keyword evidence="2" id="KW-0963">Cytoplasm</keyword>
<dbReference type="SUPFAM" id="SSF47473">
    <property type="entry name" value="EF-hand"/>
    <property type="match status" value="1"/>
</dbReference>
<dbReference type="AlphaFoldDB" id="A0AAW2HG89"/>
<feature type="domain" description="EF-hand" evidence="7">
    <location>
        <begin position="24"/>
        <end position="59"/>
    </location>
</feature>
<dbReference type="Pfam" id="PF13499">
    <property type="entry name" value="EF-hand_7"/>
    <property type="match status" value="2"/>
</dbReference>
<evidence type="ECO:0000256" key="1">
    <source>
        <dbReference type="ARBA" id="ARBA00004496"/>
    </source>
</evidence>
<dbReference type="GO" id="GO:0048306">
    <property type="term" value="F:calcium-dependent protein binding"/>
    <property type="evidence" value="ECO:0007669"/>
    <property type="project" value="UniProtKB-ARBA"/>
</dbReference>
<reference evidence="8" key="1">
    <citation type="journal article" date="2024" name="Gigascience">
        <title>Chromosome-level genome of the poultry shaft louse Menopon gallinae provides insight into the host-switching and adaptive evolution of parasitic lice.</title>
        <authorList>
            <person name="Xu Y."/>
            <person name="Ma L."/>
            <person name="Liu S."/>
            <person name="Liang Y."/>
            <person name="Liu Q."/>
            <person name="He Z."/>
            <person name="Tian L."/>
            <person name="Duan Y."/>
            <person name="Cai W."/>
            <person name="Li H."/>
            <person name="Song F."/>
        </authorList>
    </citation>
    <scope>NUCLEOTIDE SEQUENCE</scope>
    <source>
        <strain evidence="8">Cailab_2023a</strain>
    </source>
</reference>
<protein>
    <recommendedName>
        <fullName evidence="7">EF-hand domain-containing protein</fullName>
    </recommendedName>
</protein>
<evidence type="ECO:0000313" key="8">
    <source>
        <dbReference type="EMBL" id="KAL0268663.1"/>
    </source>
</evidence>
<feature type="region of interest" description="Disordered" evidence="6">
    <location>
        <begin position="1"/>
        <end position="22"/>
    </location>
</feature>
<organism evidence="8">
    <name type="scientific">Menopon gallinae</name>
    <name type="common">poultry shaft louse</name>
    <dbReference type="NCBI Taxonomy" id="328185"/>
    <lineage>
        <taxon>Eukaryota</taxon>
        <taxon>Metazoa</taxon>
        <taxon>Ecdysozoa</taxon>
        <taxon>Arthropoda</taxon>
        <taxon>Hexapoda</taxon>
        <taxon>Insecta</taxon>
        <taxon>Pterygota</taxon>
        <taxon>Neoptera</taxon>
        <taxon>Paraneoptera</taxon>
        <taxon>Psocodea</taxon>
        <taxon>Troctomorpha</taxon>
        <taxon>Phthiraptera</taxon>
        <taxon>Amblycera</taxon>
        <taxon>Menoponidae</taxon>
        <taxon>Menopon</taxon>
    </lineage>
</organism>
<keyword evidence="5" id="KW-0106">Calcium</keyword>
<dbReference type="PANTHER" id="PTHR46212:SF3">
    <property type="entry name" value="GH27120P"/>
    <property type="match status" value="1"/>
</dbReference>
<feature type="domain" description="EF-hand" evidence="7">
    <location>
        <begin position="91"/>
        <end position="126"/>
    </location>
</feature>
<comment type="caution">
    <text evidence="8">The sequence shown here is derived from an EMBL/GenBank/DDBJ whole genome shotgun (WGS) entry which is preliminary data.</text>
</comment>
<dbReference type="InterPro" id="IPR051426">
    <property type="entry name" value="Peflin/Sorcin_CaBP"/>
</dbReference>
<dbReference type="Gene3D" id="1.10.238.10">
    <property type="entry name" value="EF-hand"/>
    <property type="match status" value="1"/>
</dbReference>
<evidence type="ECO:0000256" key="3">
    <source>
        <dbReference type="ARBA" id="ARBA00022723"/>
    </source>
</evidence>
<dbReference type="InterPro" id="IPR002048">
    <property type="entry name" value="EF_hand_dom"/>
</dbReference>